<protein>
    <recommendedName>
        <fullName evidence="5">RRM domain-containing protein</fullName>
    </recommendedName>
</protein>
<keyword evidence="7" id="KW-1185">Reference proteome</keyword>
<dbReference type="PANTHER" id="PTHR48024">
    <property type="entry name" value="GEO13361P1-RELATED"/>
    <property type="match status" value="1"/>
</dbReference>
<evidence type="ECO:0000256" key="4">
    <source>
        <dbReference type="SAM" id="SignalP"/>
    </source>
</evidence>
<name>A0A423X508_9PEZI</name>
<keyword evidence="1 2" id="KW-0694">RNA-binding</keyword>
<dbReference type="InterPro" id="IPR050886">
    <property type="entry name" value="RNA-binding_reg"/>
</dbReference>
<feature type="chain" id="PRO_5019332854" description="RRM domain-containing protein" evidence="4">
    <location>
        <begin position="21"/>
        <end position="210"/>
    </location>
</feature>
<dbReference type="Pfam" id="PF00076">
    <property type="entry name" value="RRM_1"/>
    <property type="match status" value="1"/>
</dbReference>
<evidence type="ECO:0000256" key="1">
    <source>
        <dbReference type="ARBA" id="ARBA00022884"/>
    </source>
</evidence>
<dbReference type="OrthoDB" id="439808at2759"/>
<sequence length="210" mass="22637">MASTTKLFIGILLIEASGLAWHTEEGTLRQKFEEFGAVDEAVVVKDRDTGRSRGFGFVRYTNEDDALRAIASMNNVEFDGRTIRVDKASDNGPRGGYPPRGGGMMGGHGMRGGYGGMPAPGMPQMAYGHPQQGYPMAAHPQMYAAPQQYGAEGYPPQQQPAMGYGAMPQQGWAQTGYAYGGDQQQQQGQSQGQHQQYPQQQQPSGGPPGY</sequence>
<feature type="compositionally biased region" description="Gly residues" evidence="3">
    <location>
        <begin position="93"/>
        <end position="107"/>
    </location>
</feature>
<dbReference type="SUPFAM" id="SSF54928">
    <property type="entry name" value="RNA-binding domain, RBD"/>
    <property type="match status" value="1"/>
</dbReference>
<evidence type="ECO:0000313" key="7">
    <source>
        <dbReference type="Proteomes" id="UP000283895"/>
    </source>
</evidence>
<evidence type="ECO:0000256" key="3">
    <source>
        <dbReference type="SAM" id="MobiDB-lite"/>
    </source>
</evidence>
<accession>A0A423X508</accession>
<feature type="signal peptide" evidence="4">
    <location>
        <begin position="1"/>
        <end position="20"/>
    </location>
</feature>
<comment type="caution">
    <text evidence="6">The sequence shown here is derived from an EMBL/GenBank/DDBJ whole genome shotgun (WGS) entry which is preliminary data.</text>
</comment>
<evidence type="ECO:0000256" key="2">
    <source>
        <dbReference type="PROSITE-ProRule" id="PRU00176"/>
    </source>
</evidence>
<keyword evidence="4" id="KW-0732">Signal</keyword>
<gene>
    <name evidence="6" type="ORF">VMCG_01572</name>
</gene>
<evidence type="ECO:0000313" key="6">
    <source>
        <dbReference type="EMBL" id="ROW10972.1"/>
    </source>
</evidence>
<reference evidence="6 7" key="1">
    <citation type="submission" date="2015-09" db="EMBL/GenBank/DDBJ databases">
        <title>Host preference determinants of Valsa canker pathogens revealed by comparative genomics.</title>
        <authorList>
            <person name="Yin Z."/>
            <person name="Huang L."/>
        </authorList>
    </citation>
    <scope>NUCLEOTIDE SEQUENCE [LARGE SCALE GENOMIC DNA]</scope>
    <source>
        <strain evidence="6 7">03-1</strain>
    </source>
</reference>
<dbReference type="SMART" id="SM00360">
    <property type="entry name" value="RRM"/>
    <property type="match status" value="1"/>
</dbReference>
<dbReference type="EMBL" id="LKEA01000002">
    <property type="protein sequence ID" value="ROW10972.1"/>
    <property type="molecule type" value="Genomic_DNA"/>
</dbReference>
<dbReference type="PROSITE" id="PS50102">
    <property type="entry name" value="RRM"/>
    <property type="match status" value="1"/>
</dbReference>
<dbReference type="InterPro" id="IPR000504">
    <property type="entry name" value="RRM_dom"/>
</dbReference>
<feature type="region of interest" description="Disordered" evidence="3">
    <location>
        <begin position="85"/>
        <end position="107"/>
    </location>
</feature>
<feature type="domain" description="RRM" evidence="5">
    <location>
        <begin position="5"/>
        <end position="90"/>
    </location>
</feature>
<dbReference type="Gene3D" id="3.30.70.330">
    <property type="match status" value="1"/>
</dbReference>
<feature type="region of interest" description="Disordered" evidence="3">
    <location>
        <begin position="148"/>
        <end position="210"/>
    </location>
</feature>
<evidence type="ECO:0000259" key="5">
    <source>
        <dbReference type="PROSITE" id="PS50102"/>
    </source>
</evidence>
<dbReference type="InterPro" id="IPR035979">
    <property type="entry name" value="RBD_domain_sf"/>
</dbReference>
<dbReference type="PANTHER" id="PTHR48024:SF56">
    <property type="entry name" value="HETEROGENEOUS NUCLEAR RIBONUCLEOPROTEIN A0"/>
    <property type="match status" value="1"/>
</dbReference>
<feature type="compositionally biased region" description="Low complexity" evidence="3">
    <location>
        <begin position="174"/>
        <end position="204"/>
    </location>
</feature>
<dbReference type="InterPro" id="IPR012677">
    <property type="entry name" value="Nucleotide-bd_a/b_plait_sf"/>
</dbReference>
<proteinExistence type="predicted"/>
<dbReference type="Proteomes" id="UP000283895">
    <property type="component" value="Unassembled WGS sequence"/>
</dbReference>
<dbReference type="AlphaFoldDB" id="A0A423X508"/>
<organism evidence="6 7">
    <name type="scientific">Cytospora schulzeri</name>
    <dbReference type="NCBI Taxonomy" id="448051"/>
    <lineage>
        <taxon>Eukaryota</taxon>
        <taxon>Fungi</taxon>
        <taxon>Dikarya</taxon>
        <taxon>Ascomycota</taxon>
        <taxon>Pezizomycotina</taxon>
        <taxon>Sordariomycetes</taxon>
        <taxon>Sordariomycetidae</taxon>
        <taxon>Diaporthales</taxon>
        <taxon>Cytosporaceae</taxon>
        <taxon>Cytospora</taxon>
    </lineage>
</organism>
<dbReference type="STRING" id="356882.A0A423X508"/>
<dbReference type="GO" id="GO:0003723">
    <property type="term" value="F:RNA binding"/>
    <property type="evidence" value="ECO:0007669"/>
    <property type="project" value="UniProtKB-UniRule"/>
</dbReference>